<gene>
    <name evidence="5" type="ordered locus">Tter_0956</name>
</gene>
<keyword evidence="1 3" id="KW-0694">RNA-binding</keyword>
<dbReference type="GO" id="GO:0032259">
    <property type="term" value="P:methylation"/>
    <property type="evidence" value="ECO:0007669"/>
    <property type="project" value="InterPro"/>
</dbReference>
<dbReference type="PROSITE" id="PS50889">
    <property type="entry name" value="S4"/>
    <property type="match status" value="1"/>
</dbReference>
<dbReference type="Pfam" id="PF01479">
    <property type="entry name" value="S4"/>
    <property type="match status" value="1"/>
</dbReference>
<dbReference type="HOGENOM" id="CLU_058015_0_0_0"/>
<dbReference type="InterPro" id="IPR029063">
    <property type="entry name" value="SAM-dependent_MTases_sf"/>
</dbReference>
<dbReference type="InterPro" id="IPR004538">
    <property type="entry name" value="Hemolysin_A/TlyA"/>
</dbReference>
<dbReference type="SMART" id="SM00363">
    <property type="entry name" value="S4"/>
    <property type="match status" value="1"/>
</dbReference>
<reference evidence="6" key="1">
    <citation type="journal article" date="2010" name="Stand. Genomic Sci.">
        <title>Complete genome sequence of 'Thermobaculum terrenum' type strain (YNP1).</title>
        <authorList>
            <person name="Kiss H."/>
            <person name="Cleland D."/>
            <person name="Lapidus A."/>
            <person name="Lucas S."/>
            <person name="Glavina Del Rio T."/>
            <person name="Nolan M."/>
            <person name="Tice H."/>
            <person name="Han C."/>
            <person name="Goodwin L."/>
            <person name="Pitluck S."/>
            <person name="Liolios K."/>
            <person name="Ivanova N."/>
            <person name="Mavromatis K."/>
            <person name="Ovchinnikova G."/>
            <person name="Pati A."/>
            <person name="Chen A."/>
            <person name="Palaniappan K."/>
            <person name="Land M."/>
            <person name="Hauser L."/>
            <person name="Chang Y."/>
            <person name="Jeffries C."/>
            <person name="Lu M."/>
            <person name="Brettin T."/>
            <person name="Detter J."/>
            <person name="Goker M."/>
            <person name="Tindall B."/>
            <person name="Beck B."/>
            <person name="McDermott T."/>
            <person name="Woyke T."/>
            <person name="Bristow J."/>
            <person name="Eisen J."/>
            <person name="Markowitz V."/>
            <person name="Hugenholtz P."/>
            <person name="Kyrpides N."/>
            <person name="Klenk H."/>
            <person name="Cheng J."/>
        </authorList>
    </citation>
    <scope>NUCLEOTIDE SEQUENCE [LARGE SCALE GENOMIC DNA]</scope>
    <source>
        <strain evidence="6">ATCC BAA-798 / YNP1</strain>
    </source>
</reference>
<evidence type="ECO:0000259" key="4">
    <source>
        <dbReference type="SMART" id="SM00363"/>
    </source>
</evidence>
<dbReference type="RefSeq" id="WP_012874908.1">
    <property type="nucleotide sequence ID" value="NC_013525.1"/>
</dbReference>
<dbReference type="AlphaFoldDB" id="D1CG17"/>
<sequence>MSTPSNQDSIRLDKLMVELGLASSREKAQALISSGLVTVNGEKARSSDQRVRRGTKVIVKESLPYVSRGGYKLAYALDRFQIDVKDKVALDAGASTGGFTDVLLQRGAKKVYAVDVGYGQLDVKLRNDPRVVNLERTNIRFLDSLPELVDIVTADLSFISLVLVIPKLVSLSKEHADYLLLVKPQFEAGRHQVKKGVVKDPKVHNEVLHRIVESAKSEGLSLKGIVPSPILGPAGNVEFIAWFNRLHELDSTNIPMMIEAAISESEKIKTSKEHVSD</sequence>
<evidence type="ECO:0000313" key="5">
    <source>
        <dbReference type="EMBL" id="ACZ41873.1"/>
    </source>
</evidence>
<evidence type="ECO:0000256" key="1">
    <source>
        <dbReference type="ARBA" id="ARBA00022884"/>
    </source>
</evidence>
<dbReference type="Pfam" id="PF01728">
    <property type="entry name" value="FtsJ"/>
    <property type="match status" value="1"/>
</dbReference>
<dbReference type="GO" id="GO:0008168">
    <property type="term" value="F:methyltransferase activity"/>
    <property type="evidence" value="ECO:0007669"/>
    <property type="project" value="InterPro"/>
</dbReference>
<dbReference type="KEGG" id="ttr:Tter_0956"/>
<keyword evidence="6" id="KW-1185">Reference proteome</keyword>
<dbReference type="PIRSF" id="PIRSF005578">
    <property type="entry name" value="TlyA"/>
    <property type="match status" value="1"/>
</dbReference>
<dbReference type="InterPro" id="IPR047048">
    <property type="entry name" value="TlyA"/>
</dbReference>
<dbReference type="SUPFAM" id="SSF55174">
    <property type="entry name" value="Alpha-L RNA-binding motif"/>
    <property type="match status" value="1"/>
</dbReference>
<dbReference type="EMBL" id="CP001825">
    <property type="protein sequence ID" value="ACZ41873.1"/>
    <property type="molecule type" value="Genomic_DNA"/>
</dbReference>
<accession>D1CG17</accession>
<dbReference type="GO" id="GO:0003723">
    <property type="term" value="F:RNA binding"/>
    <property type="evidence" value="ECO:0007669"/>
    <property type="project" value="UniProtKB-KW"/>
</dbReference>
<protein>
    <submittedName>
        <fullName evidence="5">Hemolysin A</fullName>
    </submittedName>
</protein>
<dbReference type="eggNOG" id="COG1189">
    <property type="taxonomic scope" value="Bacteria"/>
</dbReference>
<dbReference type="InterPro" id="IPR036986">
    <property type="entry name" value="S4_RNA-bd_sf"/>
</dbReference>
<feature type="domain" description="RNA-binding S4" evidence="4">
    <location>
        <begin position="10"/>
        <end position="74"/>
    </location>
</feature>
<dbReference type="CDD" id="cd02440">
    <property type="entry name" value="AdoMet_MTases"/>
    <property type="match status" value="1"/>
</dbReference>
<dbReference type="PANTHER" id="PTHR32319">
    <property type="entry name" value="BACTERIAL HEMOLYSIN-LIKE PROTEIN"/>
    <property type="match status" value="1"/>
</dbReference>
<dbReference type="NCBIfam" id="TIGR00478">
    <property type="entry name" value="tly"/>
    <property type="match status" value="1"/>
</dbReference>
<dbReference type="SUPFAM" id="SSF53335">
    <property type="entry name" value="S-adenosyl-L-methionine-dependent methyltransferases"/>
    <property type="match status" value="1"/>
</dbReference>
<dbReference type="InterPro" id="IPR002877">
    <property type="entry name" value="RNA_MeTrfase_FtsJ_dom"/>
</dbReference>
<dbReference type="STRING" id="525904.Tter_0956"/>
<comment type="similarity">
    <text evidence="2">Belongs to the TlyA family.</text>
</comment>
<dbReference type="PANTHER" id="PTHR32319:SF0">
    <property type="entry name" value="BACTERIAL HEMOLYSIN-LIKE PROTEIN"/>
    <property type="match status" value="1"/>
</dbReference>
<dbReference type="Gene3D" id="3.10.290.10">
    <property type="entry name" value="RNA-binding S4 domain"/>
    <property type="match status" value="1"/>
</dbReference>
<dbReference type="CDD" id="cd00165">
    <property type="entry name" value="S4"/>
    <property type="match status" value="1"/>
</dbReference>
<evidence type="ECO:0000256" key="3">
    <source>
        <dbReference type="PROSITE-ProRule" id="PRU00182"/>
    </source>
</evidence>
<dbReference type="Proteomes" id="UP000000323">
    <property type="component" value="Chromosome 1"/>
</dbReference>
<evidence type="ECO:0000256" key="2">
    <source>
        <dbReference type="ARBA" id="ARBA00029460"/>
    </source>
</evidence>
<name>D1CG17_THET1</name>
<dbReference type="Gene3D" id="3.40.50.150">
    <property type="entry name" value="Vaccinia Virus protein VP39"/>
    <property type="match status" value="1"/>
</dbReference>
<proteinExistence type="inferred from homology"/>
<dbReference type="InterPro" id="IPR002942">
    <property type="entry name" value="S4_RNA-bd"/>
</dbReference>
<organism evidence="5 6">
    <name type="scientific">Thermobaculum terrenum (strain ATCC BAA-798 / CCMEE 7001 / YNP1)</name>
    <dbReference type="NCBI Taxonomy" id="525904"/>
    <lineage>
        <taxon>Bacteria</taxon>
        <taxon>Bacillati</taxon>
        <taxon>Chloroflexota</taxon>
        <taxon>Chloroflexia</taxon>
        <taxon>Candidatus Thermobaculales</taxon>
        <taxon>Candidatus Thermobaculaceae</taxon>
        <taxon>Thermobaculum</taxon>
    </lineage>
</organism>
<evidence type="ECO:0000313" key="6">
    <source>
        <dbReference type="Proteomes" id="UP000000323"/>
    </source>
</evidence>